<dbReference type="EMBL" id="CP015820">
    <property type="protein sequence ID" value="AQT43669.1"/>
    <property type="molecule type" value="Genomic_DNA"/>
</dbReference>
<dbReference type="AlphaFoldDB" id="A0A1U9MDX0"/>
<reference evidence="1 2" key="1">
    <citation type="submission" date="2016-11" db="EMBL/GenBank/DDBJ databases">
        <title>Comparative genomics of Bartonella apis.</title>
        <authorList>
            <person name="Engel P."/>
        </authorList>
    </citation>
    <scope>NUCLEOTIDE SEQUENCE [LARGE SCALE GENOMIC DNA]</scope>
    <source>
        <strain evidence="1 2">BBC0178</strain>
    </source>
</reference>
<proteinExistence type="predicted"/>
<dbReference type="Proteomes" id="UP000189660">
    <property type="component" value="Chromosome"/>
</dbReference>
<keyword evidence="2" id="KW-1185">Reference proteome</keyword>
<evidence type="ECO:0000313" key="1">
    <source>
        <dbReference type="EMBL" id="AQT43669.1"/>
    </source>
</evidence>
<name>A0A1U9MDX0_9HYPH</name>
<evidence type="ECO:0000313" key="2">
    <source>
        <dbReference type="Proteomes" id="UP000189660"/>
    </source>
</evidence>
<sequence length="48" mass="5134">MWLMRIIRAVLSLAITLGVIIVVLNNANSQSLNALSPVCPAVLQNSCL</sequence>
<organism evidence="1 2">
    <name type="scientific">Bartonella apihabitans</name>
    <dbReference type="NCBI Taxonomy" id="2750929"/>
    <lineage>
        <taxon>Bacteria</taxon>
        <taxon>Pseudomonadati</taxon>
        <taxon>Pseudomonadota</taxon>
        <taxon>Alphaproteobacteria</taxon>
        <taxon>Hyphomicrobiales</taxon>
        <taxon>Bartonellaceae</taxon>
        <taxon>Bartonella</taxon>
    </lineage>
</organism>
<gene>
    <name evidence="1" type="ORF">BBC0178_022430</name>
</gene>
<accession>A0A1U9MDX0</accession>
<dbReference type="KEGG" id="bapa:BBC0178_022430"/>
<protein>
    <submittedName>
        <fullName evidence="1">Uncharacterized protein</fullName>
    </submittedName>
</protein>